<dbReference type="GO" id="GO:0005506">
    <property type="term" value="F:iron ion binding"/>
    <property type="evidence" value="ECO:0007669"/>
    <property type="project" value="InterPro"/>
</dbReference>
<name>A0A4R4Z716_9PSEU</name>
<keyword evidence="4" id="KW-1185">Reference proteome</keyword>
<dbReference type="InterPro" id="IPR036396">
    <property type="entry name" value="Cyt_P450_sf"/>
</dbReference>
<proteinExistence type="inferred from homology"/>
<dbReference type="SUPFAM" id="SSF48264">
    <property type="entry name" value="Cytochrome P450"/>
    <property type="match status" value="1"/>
</dbReference>
<dbReference type="AlphaFoldDB" id="A0A4R4Z716"/>
<dbReference type="Gene3D" id="1.10.630.10">
    <property type="entry name" value="Cytochrome P450"/>
    <property type="match status" value="1"/>
</dbReference>
<accession>A0A4R4Z716</accession>
<dbReference type="Proteomes" id="UP000294947">
    <property type="component" value="Unassembled WGS sequence"/>
</dbReference>
<dbReference type="PANTHER" id="PTHR46696:SF6">
    <property type="entry name" value="P450, PUTATIVE (EUROFUNG)-RELATED"/>
    <property type="match status" value="1"/>
</dbReference>
<evidence type="ECO:0000313" key="4">
    <source>
        <dbReference type="Proteomes" id="UP000294947"/>
    </source>
</evidence>
<gene>
    <name evidence="3" type="ORF">E1288_11315</name>
</gene>
<dbReference type="GO" id="GO:0004497">
    <property type="term" value="F:monooxygenase activity"/>
    <property type="evidence" value="ECO:0007669"/>
    <property type="project" value="InterPro"/>
</dbReference>
<dbReference type="Pfam" id="PF00067">
    <property type="entry name" value="p450"/>
    <property type="match status" value="1"/>
</dbReference>
<comment type="caution">
    <text evidence="3">The sequence shown here is derived from an EMBL/GenBank/DDBJ whole genome shotgun (WGS) entry which is preliminary data.</text>
</comment>
<reference evidence="3 4" key="1">
    <citation type="submission" date="2019-03" db="EMBL/GenBank/DDBJ databases">
        <title>Draft genome sequences of novel Actinobacteria.</title>
        <authorList>
            <person name="Sahin N."/>
            <person name="Ay H."/>
            <person name="Saygin H."/>
        </authorList>
    </citation>
    <scope>NUCLEOTIDE SEQUENCE [LARGE SCALE GENOMIC DNA]</scope>
    <source>
        <strain evidence="3 4">7K502</strain>
    </source>
</reference>
<sequence>MFMVRCSHQSKHRGGDMPAEDLPDLPTSPPPLRTAERGGPGLPRYAREDVEIGGVTIRAGEAVLLDTTLANFDGSAFEEPDRFDVTRAPNPHLAFAHGPWHCLGAPLARIELRTVFASLLPRFPSLRLAVPVEELRLSADSFTSKLVELPVTW</sequence>
<dbReference type="PANTHER" id="PTHR46696">
    <property type="entry name" value="P450, PUTATIVE (EUROFUNG)-RELATED"/>
    <property type="match status" value="1"/>
</dbReference>
<protein>
    <submittedName>
        <fullName evidence="3">Cytochrome P450</fullName>
    </submittedName>
</protein>
<dbReference type="EMBL" id="SMKW01000011">
    <property type="protein sequence ID" value="TDD52789.1"/>
    <property type="molecule type" value="Genomic_DNA"/>
</dbReference>
<evidence type="ECO:0000256" key="1">
    <source>
        <dbReference type="ARBA" id="ARBA00010617"/>
    </source>
</evidence>
<evidence type="ECO:0000313" key="3">
    <source>
        <dbReference type="EMBL" id="TDD52789.1"/>
    </source>
</evidence>
<dbReference type="PRINTS" id="PR00359">
    <property type="entry name" value="BP450"/>
</dbReference>
<dbReference type="GO" id="GO:0020037">
    <property type="term" value="F:heme binding"/>
    <property type="evidence" value="ECO:0007669"/>
    <property type="project" value="InterPro"/>
</dbReference>
<organism evidence="3 4">
    <name type="scientific">Saccharopolyspora elongata</name>
    <dbReference type="NCBI Taxonomy" id="2530387"/>
    <lineage>
        <taxon>Bacteria</taxon>
        <taxon>Bacillati</taxon>
        <taxon>Actinomycetota</taxon>
        <taxon>Actinomycetes</taxon>
        <taxon>Pseudonocardiales</taxon>
        <taxon>Pseudonocardiaceae</taxon>
        <taxon>Saccharopolyspora</taxon>
    </lineage>
</organism>
<feature type="region of interest" description="Disordered" evidence="2">
    <location>
        <begin position="1"/>
        <end position="45"/>
    </location>
</feature>
<dbReference type="InterPro" id="IPR002397">
    <property type="entry name" value="Cyt_P450_B"/>
</dbReference>
<dbReference type="OrthoDB" id="4557982at2"/>
<dbReference type="GO" id="GO:0016705">
    <property type="term" value="F:oxidoreductase activity, acting on paired donors, with incorporation or reduction of molecular oxygen"/>
    <property type="evidence" value="ECO:0007669"/>
    <property type="project" value="InterPro"/>
</dbReference>
<comment type="similarity">
    <text evidence="1">Belongs to the cytochrome P450 family.</text>
</comment>
<dbReference type="InterPro" id="IPR001128">
    <property type="entry name" value="Cyt_P450"/>
</dbReference>
<evidence type="ECO:0000256" key="2">
    <source>
        <dbReference type="SAM" id="MobiDB-lite"/>
    </source>
</evidence>